<protein>
    <recommendedName>
        <fullName evidence="4">DUF397 domain-containing protein</fullName>
    </recommendedName>
</protein>
<gene>
    <name evidence="2" type="ORF">GCM10010430_05150</name>
</gene>
<evidence type="ECO:0000256" key="1">
    <source>
        <dbReference type="SAM" id="MobiDB-lite"/>
    </source>
</evidence>
<reference evidence="3" key="1">
    <citation type="journal article" date="2019" name="Int. J. Syst. Evol. Microbiol.">
        <title>The Global Catalogue of Microorganisms (GCM) 10K type strain sequencing project: providing services to taxonomists for standard genome sequencing and annotation.</title>
        <authorList>
            <consortium name="The Broad Institute Genomics Platform"/>
            <consortium name="The Broad Institute Genome Sequencing Center for Infectious Disease"/>
            <person name="Wu L."/>
            <person name="Ma J."/>
        </authorList>
    </citation>
    <scope>NUCLEOTIDE SEQUENCE [LARGE SCALE GENOMIC DNA]</scope>
    <source>
        <strain evidence="3">JCM 7356</strain>
    </source>
</reference>
<organism evidence="2 3">
    <name type="scientific">Kitasatospora cystarginea</name>
    <dbReference type="NCBI Taxonomy" id="58350"/>
    <lineage>
        <taxon>Bacteria</taxon>
        <taxon>Bacillati</taxon>
        <taxon>Actinomycetota</taxon>
        <taxon>Actinomycetes</taxon>
        <taxon>Kitasatosporales</taxon>
        <taxon>Streptomycetaceae</taxon>
        <taxon>Kitasatospora</taxon>
    </lineage>
</organism>
<evidence type="ECO:0008006" key="4">
    <source>
        <dbReference type="Google" id="ProtNLM"/>
    </source>
</evidence>
<keyword evidence="3" id="KW-1185">Reference proteome</keyword>
<feature type="region of interest" description="Disordered" evidence="1">
    <location>
        <begin position="1"/>
        <end position="44"/>
    </location>
</feature>
<evidence type="ECO:0000313" key="3">
    <source>
        <dbReference type="Proteomes" id="UP001500305"/>
    </source>
</evidence>
<comment type="caution">
    <text evidence="2">The sequence shown here is derived from an EMBL/GenBank/DDBJ whole genome shotgun (WGS) entry which is preliminary data.</text>
</comment>
<accession>A0ABP5Q9D6</accession>
<evidence type="ECO:0000313" key="2">
    <source>
        <dbReference type="EMBL" id="GAA2228429.1"/>
    </source>
</evidence>
<dbReference type="EMBL" id="BAAATR010000002">
    <property type="protein sequence ID" value="GAA2228429.1"/>
    <property type="molecule type" value="Genomic_DNA"/>
</dbReference>
<dbReference type="Proteomes" id="UP001500305">
    <property type="component" value="Unassembled WGS sequence"/>
</dbReference>
<name>A0ABP5Q9D6_9ACTN</name>
<proteinExistence type="predicted"/>
<feature type="region of interest" description="Disordered" evidence="1">
    <location>
        <begin position="79"/>
        <end position="105"/>
    </location>
</feature>
<sequence length="105" mass="11233">MIDRTDISFGPDSRNRLSETADPSAVGAEAALESFPPRRRPAAAVPAGRIRLIADRGRWRATVGRRTASFTVGRCSYAPAATAPRGPGIGPGTYNPFRNPIRSEP</sequence>